<dbReference type="EMBL" id="SDRB02013831">
    <property type="protein sequence ID" value="THF93903.1"/>
    <property type="molecule type" value="Genomic_DNA"/>
</dbReference>
<evidence type="ECO:0000256" key="16">
    <source>
        <dbReference type="ARBA" id="ARBA00033987"/>
    </source>
</evidence>
<dbReference type="SUPFAM" id="SSF56399">
    <property type="entry name" value="ADP-ribosylation"/>
    <property type="match status" value="1"/>
</dbReference>
<comment type="catalytic activity">
    <reaction evidence="1">
        <text>L-aspartyl-[protein] + NAD(+) = 4-O-(ADP-D-ribosyl)-L-aspartyl-[protein] + nicotinamide</text>
        <dbReference type="Rhea" id="RHEA:54424"/>
        <dbReference type="Rhea" id="RHEA-COMP:9867"/>
        <dbReference type="Rhea" id="RHEA-COMP:13832"/>
        <dbReference type="ChEBI" id="CHEBI:17154"/>
        <dbReference type="ChEBI" id="CHEBI:29961"/>
        <dbReference type="ChEBI" id="CHEBI:57540"/>
        <dbReference type="ChEBI" id="CHEBI:138102"/>
    </reaction>
</comment>
<comment type="catalytic activity">
    <reaction evidence="2">
        <text>L-glutamyl-[protein] + NAD(+) = 5-O-(ADP-D-ribosyl)-L-glutamyl-[protein] + nicotinamide</text>
        <dbReference type="Rhea" id="RHEA:58224"/>
        <dbReference type="Rhea" id="RHEA-COMP:10208"/>
        <dbReference type="Rhea" id="RHEA-COMP:15089"/>
        <dbReference type="ChEBI" id="CHEBI:17154"/>
        <dbReference type="ChEBI" id="CHEBI:29973"/>
        <dbReference type="ChEBI" id="CHEBI:57540"/>
        <dbReference type="ChEBI" id="CHEBI:142540"/>
    </reaction>
</comment>
<dbReference type="Pfam" id="PF00644">
    <property type="entry name" value="PARP"/>
    <property type="match status" value="1"/>
</dbReference>
<dbReference type="InterPro" id="IPR008893">
    <property type="entry name" value="WGR_domain"/>
</dbReference>
<evidence type="ECO:0000259" key="21">
    <source>
        <dbReference type="PROSITE" id="PS51059"/>
    </source>
</evidence>
<evidence type="ECO:0000256" key="17">
    <source>
        <dbReference type="RuleBase" id="RU362114"/>
    </source>
</evidence>
<dbReference type="GO" id="GO:0140806">
    <property type="term" value="F:NAD+-protein-aspartate ADP-ribosyltransferase activity"/>
    <property type="evidence" value="ECO:0007669"/>
    <property type="project" value="RHEA"/>
</dbReference>
<dbReference type="InterPro" id="IPR050800">
    <property type="entry name" value="ARTD/PARP"/>
</dbReference>
<feature type="compositionally biased region" description="Basic and acidic residues" evidence="19">
    <location>
        <begin position="30"/>
        <end position="42"/>
    </location>
</feature>
<dbReference type="GO" id="GO:0006302">
    <property type="term" value="P:double-strand break repair"/>
    <property type="evidence" value="ECO:0007669"/>
    <property type="project" value="TreeGrafter"/>
</dbReference>
<dbReference type="EC" id="2.4.2.-" evidence="17"/>
<accession>A0A4S4CWX0</accession>
<comment type="similarity">
    <text evidence="4">Belongs to the Mediator complex subunit 28 family.</text>
</comment>
<keyword evidence="9" id="KW-0805">Transcription regulation</keyword>
<comment type="similarity">
    <text evidence="14">Belongs to the ARTD/PARP family.</text>
</comment>
<comment type="subcellular location">
    <subcellularLocation>
        <location evidence="3">Nucleus</location>
    </subcellularLocation>
</comment>
<feature type="compositionally biased region" description="Polar residues" evidence="19">
    <location>
        <begin position="43"/>
        <end position="52"/>
    </location>
</feature>
<keyword evidence="13" id="KW-0539">Nucleus</keyword>
<evidence type="ECO:0000256" key="14">
    <source>
        <dbReference type="ARBA" id="ARBA00024347"/>
    </source>
</evidence>
<dbReference type="FunFam" id="2.20.140.10:FF:000001">
    <property type="entry name" value="Poly [ADP-ribose] polymerase"/>
    <property type="match status" value="1"/>
</dbReference>
<evidence type="ECO:0000256" key="10">
    <source>
        <dbReference type="ARBA" id="ARBA00023027"/>
    </source>
</evidence>
<dbReference type="InterPro" id="IPR036361">
    <property type="entry name" value="SAP_dom_sf"/>
</dbReference>
<dbReference type="GO" id="GO:0003950">
    <property type="term" value="F:NAD+ poly-ADP-ribosyltransferase activity"/>
    <property type="evidence" value="ECO:0007669"/>
    <property type="project" value="UniProtKB-UniRule"/>
</dbReference>
<dbReference type="CDD" id="cd08002">
    <property type="entry name" value="WGR_PARP3_like"/>
    <property type="match status" value="1"/>
</dbReference>
<dbReference type="CDD" id="cd01437">
    <property type="entry name" value="parp_like"/>
    <property type="match status" value="1"/>
</dbReference>
<dbReference type="PROSITE" id="PS51977">
    <property type="entry name" value="WGR"/>
    <property type="match status" value="1"/>
</dbReference>
<comment type="function">
    <text evidence="15">Involved in the base excision repair (BER) pathway, by catalyzing the poly(ADP-ribosyl)ation of a limited number of acceptor proteins involved in chromatin architecture and in DNA metabolism. This modification follows DNA damages and appears as an obligatory step in a detection/signaling pathway leading to the reparation of DNA strand breaks.</text>
</comment>
<dbReference type="GO" id="GO:0140807">
    <property type="term" value="F:NAD+-protein-glutamate ADP-ribosyltransferase activity"/>
    <property type="evidence" value="ECO:0007669"/>
    <property type="project" value="RHEA"/>
</dbReference>
<protein>
    <recommendedName>
        <fullName evidence="17">Poly [ADP-ribose] polymerase</fullName>
        <shortName evidence="17">PARP</shortName>
        <ecNumber evidence="17">2.4.2.-</ecNumber>
    </recommendedName>
</protein>
<dbReference type="FunFam" id="3.90.228.10:FF:000002">
    <property type="entry name" value="Poly [ADP-ribose] polymerase"/>
    <property type="match status" value="1"/>
</dbReference>
<comment type="caution">
    <text evidence="23">The sequence shown here is derived from an EMBL/GenBank/DDBJ whole genome shotgun (WGS) entry which is preliminary data.</text>
</comment>
<dbReference type="Pfam" id="PF05406">
    <property type="entry name" value="WGR"/>
    <property type="match status" value="1"/>
</dbReference>
<evidence type="ECO:0000256" key="3">
    <source>
        <dbReference type="ARBA" id="ARBA00004123"/>
    </source>
</evidence>
<sequence>MANKLKVEELRTELSQRGLSTTGTKPTLVRRLESAIRQEETNKQAIDSTDNSTSKKRPRETENNGDSNGSEKIKAVDRFRVISIQQLRKEAALRGLSKTGSKKQLIERLCTDSQEDSNAVIEAKEEDATENKEEKMVTATKKGAAVLDQWLPEHIKAQYHVLQRDDEIYDAMLNQTNVGENNNKFYVIQVLESDDGGRFMVYNRWGRVGVKGQDKFYGPYTSQHSAIQEFEQKFLAKTRNYWSNREEFICYPKSYTWLEMDYTNTEKESTVQGKVDPTMGVQLRETKLEPRVGKFIALICNGYDVLKRIADVIGQSDRKKLEQLMNSTPLFLMILDLKRCVEALGEIELATKLLKNDIQMQEDPLCSHYQRLGCELMPLEVDSDEFSTIARYMKNTHAKTHSNYAVDIVQIFRVSREGETERFRKQFSNTKNRMLLWHGSRLANWTGILSQGLRIAPPEAPATGYMFGKGVYFADMFSKSANYCYSSHAATAGVLLLSEWFFTKDLNFVFLSTKGVGATAPDYSEAQMLEDGVAVPLGKPKEQLSSKGALLYNEYIVYNVDQIRMRHVVQISQYYTIQSFRISDLQRKSTARIVTEAALLPCLPARELQAIDRSPHPSHQIDVERHARDFMEAAKRLQLYFIGLQREDQPTRAETLQKEIAMMEEELKIKSELIEKQERLVQGWRKELKDQLDKHNTELERV</sequence>
<evidence type="ECO:0000313" key="24">
    <source>
        <dbReference type="Proteomes" id="UP000306102"/>
    </source>
</evidence>
<feature type="region of interest" description="Disordered" evidence="19">
    <location>
        <begin position="1"/>
        <end position="72"/>
    </location>
</feature>
<dbReference type="PANTHER" id="PTHR10459:SF60">
    <property type="entry name" value="POLY [ADP-RIBOSE] POLYMERASE 2"/>
    <property type="match status" value="1"/>
</dbReference>
<keyword evidence="24" id="KW-1185">Reference proteome</keyword>
<keyword evidence="6 17" id="KW-0808">Transferase</keyword>
<feature type="coiled-coil region" evidence="18">
    <location>
        <begin position="653"/>
        <end position="694"/>
    </location>
</feature>
<evidence type="ECO:0000256" key="5">
    <source>
        <dbReference type="ARBA" id="ARBA00022676"/>
    </source>
</evidence>
<keyword evidence="11 18" id="KW-0175">Coiled coil</keyword>
<dbReference type="STRING" id="542762.A0A4S4CWX0"/>
<dbReference type="Gene3D" id="2.20.140.10">
    <property type="entry name" value="WGR domain"/>
    <property type="match status" value="1"/>
</dbReference>
<dbReference type="PROSITE" id="PS51059">
    <property type="entry name" value="PARP_CATALYTIC"/>
    <property type="match status" value="1"/>
</dbReference>
<dbReference type="Pfam" id="PF02037">
    <property type="entry name" value="SAP"/>
    <property type="match status" value="2"/>
</dbReference>
<feature type="domain" description="SAP" evidence="20">
    <location>
        <begin position="2"/>
        <end position="36"/>
    </location>
</feature>
<evidence type="ECO:0000256" key="4">
    <source>
        <dbReference type="ARBA" id="ARBA00005571"/>
    </source>
</evidence>
<keyword evidence="8" id="KW-0013">ADP-ribosylation</keyword>
<keyword evidence="12" id="KW-0804">Transcription</keyword>
<dbReference type="PANTHER" id="PTHR10459">
    <property type="entry name" value="DNA LIGASE"/>
    <property type="match status" value="1"/>
</dbReference>
<feature type="domain" description="WGR" evidence="22">
    <location>
        <begin position="158"/>
        <end position="255"/>
    </location>
</feature>
<dbReference type="GO" id="GO:0070212">
    <property type="term" value="P:protein poly-ADP-ribosylation"/>
    <property type="evidence" value="ECO:0007669"/>
    <property type="project" value="UniProtKB-ARBA"/>
</dbReference>
<dbReference type="InterPro" id="IPR036930">
    <property type="entry name" value="WGR_dom_sf"/>
</dbReference>
<evidence type="ECO:0000313" key="23">
    <source>
        <dbReference type="EMBL" id="THF93903.1"/>
    </source>
</evidence>
<dbReference type="GO" id="GO:0005730">
    <property type="term" value="C:nucleolus"/>
    <property type="evidence" value="ECO:0007669"/>
    <property type="project" value="TreeGrafter"/>
</dbReference>
<evidence type="ECO:0000256" key="13">
    <source>
        <dbReference type="ARBA" id="ARBA00023242"/>
    </source>
</evidence>
<evidence type="ECO:0000256" key="7">
    <source>
        <dbReference type="ARBA" id="ARBA00022695"/>
    </source>
</evidence>
<feature type="domain" description="SAP" evidence="20">
    <location>
        <begin position="79"/>
        <end position="113"/>
    </location>
</feature>
<keyword evidence="10 17" id="KW-0520">NAD</keyword>
<evidence type="ECO:0000259" key="20">
    <source>
        <dbReference type="PROSITE" id="PS50800"/>
    </source>
</evidence>
<dbReference type="InterPro" id="IPR003034">
    <property type="entry name" value="SAP_dom"/>
</dbReference>
<organism evidence="23 24">
    <name type="scientific">Camellia sinensis var. sinensis</name>
    <name type="common">China tea</name>
    <dbReference type="NCBI Taxonomy" id="542762"/>
    <lineage>
        <taxon>Eukaryota</taxon>
        <taxon>Viridiplantae</taxon>
        <taxon>Streptophyta</taxon>
        <taxon>Embryophyta</taxon>
        <taxon>Tracheophyta</taxon>
        <taxon>Spermatophyta</taxon>
        <taxon>Magnoliopsida</taxon>
        <taxon>eudicotyledons</taxon>
        <taxon>Gunneridae</taxon>
        <taxon>Pentapetalae</taxon>
        <taxon>asterids</taxon>
        <taxon>Ericales</taxon>
        <taxon>Theaceae</taxon>
        <taxon>Camellia</taxon>
    </lineage>
</organism>
<evidence type="ECO:0000256" key="8">
    <source>
        <dbReference type="ARBA" id="ARBA00022765"/>
    </source>
</evidence>
<evidence type="ECO:0000256" key="6">
    <source>
        <dbReference type="ARBA" id="ARBA00022679"/>
    </source>
</evidence>
<evidence type="ECO:0000256" key="18">
    <source>
        <dbReference type="SAM" id="Coils"/>
    </source>
</evidence>
<evidence type="ECO:0000256" key="19">
    <source>
        <dbReference type="SAM" id="MobiDB-lite"/>
    </source>
</evidence>
<dbReference type="SMART" id="SM00773">
    <property type="entry name" value="WGR"/>
    <property type="match status" value="1"/>
</dbReference>
<dbReference type="SUPFAM" id="SSF142921">
    <property type="entry name" value="WGR domain-like"/>
    <property type="match status" value="1"/>
</dbReference>
<evidence type="ECO:0000256" key="9">
    <source>
        <dbReference type="ARBA" id="ARBA00023015"/>
    </source>
</evidence>
<dbReference type="Proteomes" id="UP000306102">
    <property type="component" value="Unassembled WGS sequence"/>
</dbReference>
<dbReference type="SUPFAM" id="SSF68906">
    <property type="entry name" value="SAP domain"/>
    <property type="match status" value="1"/>
</dbReference>
<dbReference type="GO" id="GO:0016779">
    <property type="term" value="F:nucleotidyltransferase activity"/>
    <property type="evidence" value="ECO:0007669"/>
    <property type="project" value="UniProtKB-KW"/>
</dbReference>
<evidence type="ECO:0000256" key="11">
    <source>
        <dbReference type="ARBA" id="ARBA00023054"/>
    </source>
</evidence>
<comment type="catalytic activity">
    <reaction evidence="16">
        <text>NAD(+) + (ADP-D-ribosyl)n-acceptor = nicotinamide + (ADP-D-ribosyl)n+1-acceptor + H(+).</text>
        <dbReference type="EC" id="2.4.2.30"/>
    </reaction>
</comment>
<dbReference type="InterPro" id="IPR012317">
    <property type="entry name" value="Poly(ADP-ribose)pol_cat_dom"/>
</dbReference>
<feature type="domain" description="PARP catalytic" evidence="21">
    <location>
        <begin position="363"/>
        <end position="580"/>
    </location>
</feature>
<dbReference type="AlphaFoldDB" id="A0A4S4CWX0"/>
<reference evidence="23 24" key="1">
    <citation type="journal article" date="2018" name="Proc. Natl. Acad. Sci. U.S.A.">
        <title>Draft genome sequence of Camellia sinensis var. sinensis provides insights into the evolution of the tea genome and tea quality.</title>
        <authorList>
            <person name="Wei C."/>
            <person name="Yang H."/>
            <person name="Wang S."/>
            <person name="Zhao J."/>
            <person name="Liu C."/>
            <person name="Gao L."/>
            <person name="Xia E."/>
            <person name="Lu Y."/>
            <person name="Tai Y."/>
            <person name="She G."/>
            <person name="Sun J."/>
            <person name="Cao H."/>
            <person name="Tong W."/>
            <person name="Gao Q."/>
            <person name="Li Y."/>
            <person name="Deng W."/>
            <person name="Jiang X."/>
            <person name="Wang W."/>
            <person name="Chen Q."/>
            <person name="Zhang S."/>
            <person name="Li H."/>
            <person name="Wu J."/>
            <person name="Wang P."/>
            <person name="Li P."/>
            <person name="Shi C."/>
            <person name="Zheng F."/>
            <person name="Jian J."/>
            <person name="Huang B."/>
            <person name="Shan D."/>
            <person name="Shi M."/>
            <person name="Fang C."/>
            <person name="Yue Y."/>
            <person name="Li F."/>
            <person name="Li D."/>
            <person name="Wei S."/>
            <person name="Han B."/>
            <person name="Jiang C."/>
            <person name="Yin Y."/>
            <person name="Xia T."/>
            <person name="Zhang Z."/>
            <person name="Bennetzen J.L."/>
            <person name="Zhao S."/>
            <person name="Wan X."/>
        </authorList>
    </citation>
    <scope>NUCLEOTIDE SEQUENCE [LARGE SCALE GENOMIC DNA]</scope>
    <source>
        <strain evidence="24">cv. Shuchazao</strain>
        <tissue evidence="23">Leaf</tissue>
    </source>
</reference>
<proteinExistence type="inferred from homology"/>
<evidence type="ECO:0000256" key="12">
    <source>
        <dbReference type="ARBA" id="ARBA00023163"/>
    </source>
</evidence>
<dbReference type="InterPro" id="IPR036616">
    <property type="entry name" value="Poly(ADP-ribose)pol_reg_dom_sf"/>
</dbReference>
<dbReference type="SMART" id="SM00513">
    <property type="entry name" value="SAP"/>
    <property type="match status" value="2"/>
</dbReference>
<feature type="compositionally biased region" description="Basic and acidic residues" evidence="19">
    <location>
        <begin position="1"/>
        <end position="14"/>
    </location>
</feature>
<evidence type="ECO:0000256" key="15">
    <source>
        <dbReference type="ARBA" id="ARBA00024945"/>
    </source>
</evidence>
<evidence type="ECO:0000256" key="2">
    <source>
        <dbReference type="ARBA" id="ARBA00000459"/>
    </source>
</evidence>
<dbReference type="InterPro" id="IPR021640">
    <property type="entry name" value="Mediator_Med28"/>
</dbReference>
<evidence type="ECO:0000259" key="22">
    <source>
        <dbReference type="PROSITE" id="PS51977"/>
    </source>
</evidence>
<keyword evidence="7" id="KW-0548">Nucleotidyltransferase</keyword>
<dbReference type="Gene3D" id="1.10.720.30">
    <property type="entry name" value="SAP domain"/>
    <property type="match status" value="2"/>
</dbReference>
<gene>
    <name evidence="23" type="ORF">TEA_026727</name>
</gene>
<dbReference type="SUPFAM" id="SSF47587">
    <property type="entry name" value="Domain of poly(ADP-ribose) polymerase"/>
    <property type="match status" value="1"/>
</dbReference>
<evidence type="ECO:0000256" key="1">
    <source>
        <dbReference type="ARBA" id="ARBA00000438"/>
    </source>
</evidence>
<name>A0A4S4CWX0_CAMSN</name>
<dbReference type="PROSITE" id="PS50800">
    <property type="entry name" value="SAP"/>
    <property type="match status" value="2"/>
</dbReference>
<dbReference type="Gene3D" id="3.90.228.10">
    <property type="match status" value="1"/>
</dbReference>
<dbReference type="Pfam" id="PF11594">
    <property type="entry name" value="Med28"/>
    <property type="match status" value="1"/>
</dbReference>
<feature type="compositionally biased region" description="Polar residues" evidence="19">
    <location>
        <begin position="15"/>
        <end position="25"/>
    </location>
</feature>
<keyword evidence="5 17" id="KW-0328">Glycosyltransferase</keyword>